<dbReference type="AlphaFoldDB" id="A0A261UMK6"/>
<comment type="caution">
    <text evidence="1">The sequence shown here is derived from an EMBL/GenBank/DDBJ whole genome shotgun (WGS) entry which is preliminary data.</text>
</comment>
<sequence>MGGDKDRFIDFISAAKTGFPNERDRDANEKVRLFREDFIRKASREDIVHIMALHENIRSRLEQSRAACLAEGKLRTYRECTGRVSRLDRGLRQLQFILKRKSARFAV</sequence>
<proteinExistence type="predicted"/>
<organism evidence="1 2">
    <name type="scientific">Bordetella genomosp. 11</name>
    <dbReference type="NCBI Taxonomy" id="1416808"/>
    <lineage>
        <taxon>Bacteria</taxon>
        <taxon>Pseudomonadati</taxon>
        <taxon>Pseudomonadota</taxon>
        <taxon>Betaproteobacteria</taxon>
        <taxon>Burkholderiales</taxon>
        <taxon>Alcaligenaceae</taxon>
        <taxon>Bordetella</taxon>
    </lineage>
</organism>
<reference evidence="2" key="1">
    <citation type="submission" date="2017-05" db="EMBL/GenBank/DDBJ databases">
        <title>Complete and WGS of Bordetella genogroups.</title>
        <authorList>
            <person name="Spilker T."/>
            <person name="Lipuma J."/>
        </authorList>
    </citation>
    <scope>NUCLEOTIDE SEQUENCE [LARGE SCALE GENOMIC DNA]</scope>
    <source>
        <strain evidence="2">AU8856</strain>
    </source>
</reference>
<dbReference type="EMBL" id="NEVS01000004">
    <property type="protein sequence ID" value="OZI63118.1"/>
    <property type="molecule type" value="Genomic_DNA"/>
</dbReference>
<evidence type="ECO:0000313" key="1">
    <source>
        <dbReference type="EMBL" id="OZI63118.1"/>
    </source>
</evidence>
<keyword evidence="2" id="KW-1185">Reference proteome</keyword>
<evidence type="ECO:0000313" key="2">
    <source>
        <dbReference type="Proteomes" id="UP000215767"/>
    </source>
</evidence>
<dbReference type="Proteomes" id="UP000215767">
    <property type="component" value="Unassembled WGS sequence"/>
</dbReference>
<gene>
    <name evidence="1" type="ORF">CAL28_28925</name>
</gene>
<name>A0A261UMK6_9BORD</name>
<accession>A0A261UMK6</accession>
<protein>
    <submittedName>
        <fullName evidence="1">Uncharacterized protein</fullName>
    </submittedName>
</protein>